<dbReference type="RefSeq" id="WP_209948871.1">
    <property type="nucleotide sequence ID" value="NZ_JAGGJU010000016.1"/>
</dbReference>
<name>A0ABS4E5L8_9HYPH</name>
<dbReference type="InterPro" id="IPR005303">
    <property type="entry name" value="MOCOS_middle"/>
</dbReference>
<proteinExistence type="predicted"/>
<reference evidence="2 3" key="1">
    <citation type="submission" date="2021-03" db="EMBL/GenBank/DDBJ databases">
        <title>Genomic Encyclopedia of Type Strains, Phase IV (KMG-IV): sequencing the most valuable type-strain genomes for metagenomic binning, comparative biology and taxonomic classification.</title>
        <authorList>
            <person name="Goeker M."/>
        </authorList>
    </citation>
    <scope>NUCLEOTIDE SEQUENCE [LARGE SCALE GENOMIC DNA]</scope>
    <source>
        <strain evidence="2 3">DSM 21600</strain>
    </source>
</reference>
<accession>A0ABS4E5L8</accession>
<protein>
    <submittedName>
        <fullName evidence="2">Uncharacterized protein YcbX</fullName>
    </submittedName>
</protein>
<gene>
    <name evidence="2" type="ORF">J2Z17_004702</name>
</gene>
<dbReference type="Pfam" id="PF03476">
    <property type="entry name" value="MOSC_N"/>
    <property type="match status" value="1"/>
</dbReference>
<evidence type="ECO:0000259" key="1">
    <source>
        <dbReference type="PROSITE" id="PS51340"/>
    </source>
</evidence>
<keyword evidence="3" id="KW-1185">Reference proteome</keyword>
<dbReference type="PROSITE" id="PS51340">
    <property type="entry name" value="MOSC"/>
    <property type="match status" value="1"/>
</dbReference>
<dbReference type="InterPro" id="IPR005302">
    <property type="entry name" value="MoCF_Sase_C"/>
</dbReference>
<dbReference type="Gene3D" id="2.40.33.20">
    <property type="entry name" value="PK beta-barrel domain-like"/>
    <property type="match status" value="1"/>
</dbReference>
<dbReference type="Proteomes" id="UP000759443">
    <property type="component" value="Unassembled WGS sequence"/>
</dbReference>
<dbReference type="InterPro" id="IPR011037">
    <property type="entry name" value="Pyrv_Knase-like_insert_dom_sf"/>
</dbReference>
<organism evidence="2 3">
    <name type="scientific">Rhizobium halophytocola</name>
    <dbReference type="NCBI Taxonomy" id="735519"/>
    <lineage>
        <taxon>Bacteria</taxon>
        <taxon>Pseudomonadati</taxon>
        <taxon>Pseudomonadota</taxon>
        <taxon>Alphaproteobacteria</taxon>
        <taxon>Hyphomicrobiales</taxon>
        <taxon>Rhizobiaceae</taxon>
        <taxon>Rhizobium/Agrobacterium group</taxon>
        <taxon>Rhizobium</taxon>
    </lineage>
</organism>
<dbReference type="Pfam" id="PF03473">
    <property type="entry name" value="MOSC"/>
    <property type="match status" value="1"/>
</dbReference>
<feature type="domain" description="MOSC" evidence="1">
    <location>
        <begin position="90"/>
        <end position="247"/>
    </location>
</feature>
<evidence type="ECO:0000313" key="3">
    <source>
        <dbReference type="Proteomes" id="UP000759443"/>
    </source>
</evidence>
<comment type="caution">
    <text evidence="2">The sequence shown here is derived from an EMBL/GenBank/DDBJ whole genome shotgun (WGS) entry which is preliminary data.</text>
</comment>
<evidence type="ECO:0000313" key="2">
    <source>
        <dbReference type="EMBL" id="MBP1853241.1"/>
    </source>
</evidence>
<dbReference type="SUPFAM" id="SSF50800">
    <property type="entry name" value="PK beta-barrel domain-like"/>
    <property type="match status" value="1"/>
</dbReference>
<sequence length="254" mass="28045">MQLDGIGKVLEVWRYPVSSLAGERCETISVSPAGIAGDRRFGLFDQRTGLSAAPEQEPRWRPALFLSATLGEETLPQIWFPDEGPFWLDDSTLQQRLTGYFGFPVAVGAYGGMEDHADYRFPVISNRYTPEHLHLVTTTSLAHLAAIGAFAELDARRFRPSVLIETQGEGEFVENAWIGKDLRLGAMQVTVTEPTKRCGMTLVAQPEIGEEPNVLRNILRHNKRNFGAYARVSEPGEIAVGDRVTQLAASMLTA</sequence>
<dbReference type="EMBL" id="JAGGJU010000016">
    <property type="protein sequence ID" value="MBP1853241.1"/>
    <property type="molecule type" value="Genomic_DNA"/>
</dbReference>